<dbReference type="AlphaFoldDB" id="R0HJG0"/>
<feature type="non-terminal residue" evidence="1">
    <location>
        <position position="1"/>
    </location>
</feature>
<protein>
    <submittedName>
        <fullName evidence="1">Uncharacterized protein</fullName>
    </submittedName>
</protein>
<dbReference type="Proteomes" id="UP000029121">
    <property type="component" value="Unassembled WGS sequence"/>
</dbReference>
<dbReference type="EMBL" id="KB870809">
    <property type="protein sequence ID" value="EOA25355.1"/>
    <property type="molecule type" value="Genomic_DNA"/>
</dbReference>
<dbReference type="OrthoDB" id="1021974at2759"/>
<keyword evidence="2" id="KW-1185">Reference proteome</keyword>
<organism evidence="1 2">
    <name type="scientific">Capsella rubella</name>
    <dbReference type="NCBI Taxonomy" id="81985"/>
    <lineage>
        <taxon>Eukaryota</taxon>
        <taxon>Viridiplantae</taxon>
        <taxon>Streptophyta</taxon>
        <taxon>Embryophyta</taxon>
        <taxon>Tracheophyta</taxon>
        <taxon>Spermatophyta</taxon>
        <taxon>Magnoliopsida</taxon>
        <taxon>eudicotyledons</taxon>
        <taxon>Gunneridae</taxon>
        <taxon>Pentapetalae</taxon>
        <taxon>rosids</taxon>
        <taxon>malvids</taxon>
        <taxon>Brassicales</taxon>
        <taxon>Brassicaceae</taxon>
        <taxon>Camelineae</taxon>
        <taxon>Capsella</taxon>
    </lineage>
</organism>
<accession>R0HJG0</accession>
<proteinExistence type="predicted"/>
<dbReference type="KEGG" id="crb:17885612"/>
<gene>
    <name evidence="1" type="ORF">CARUB_v10018685mg</name>
</gene>
<evidence type="ECO:0000313" key="2">
    <source>
        <dbReference type="Proteomes" id="UP000029121"/>
    </source>
</evidence>
<name>R0HJG0_9BRAS</name>
<evidence type="ECO:0000313" key="1">
    <source>
        <dbReference type="EMBL" id="EOA25355.1"/>
    </source>
</evidence>
<sequence>RSKKVRFVYEITARHVDGEVLTPWKRRAVASLASRSLLSPPIEFCSTWQHVASSSLSPVLLQSHRI</sequence>
<reference evidence="2" key="1">
    <citation type="journal article" date="2013" name="Nat. Genet.">
        <title>The Capsella rubella genome and the genomic consequences of rapid mating system evolution.</title>
        <authorList>
            <person name="Slotte T."/>
            <person name="Hazzouri K.M."/>
            <person name="Agren J.A."/>
            <person name="Koenig D."/>
            <person name="Maumus F."/>
            <person name="Guo Y.L."/>
            <person name="Steige K."/>
            <person name="Platts A.E."/>
            <person name="Escobar J.S."/>
            <person name="Newman L.K."/>
            <person name="Wang W."/>
            <person name="Mandakova T."/>
            <person name="Vello E."/>
            <person name="Smith L.M."/>
            <person name="Henz S.R."/>
            <person name="Steffen J."/>
            <person name="Takuno S."/>
            <person name="Brandvain Y."/>
            <person name="Coop G."/>
            <person name="Andolfatto P."/>
            <person name="Hu T.T."/>
            <person name="Blanchette M."/>
            <person name="Clark R.M."/>
            <person name="Quesneville H."/>
            <person name="Nordborg M."/>
            <person name="Gaut B.S."/>
            <person name="Lysak M.A."/>
            <person name="Jenkins J."/>
            <person name="Grimwood J."/>
            <person name="Chapman J."/>
            <person name="Prochnik S."/>
            <person name="Shu S."/>
            <person name="Rokhsar D."/>
            <person name="Schmutz J."/>
            <person name="Weigel D."/>
            <person name="Wright S.I."/>
        </authorList>
    </citation>
    <scope>NUCLEOTIDE SEQUENCE [LARGE SCALE GENOMIC DNA]</scope>
    <source>
        <strain evidence="2">cv. Monte Gargano</strain>
    </source>
</reference>